<gene>
    <name evidence="1" type="ORF">EVB51_073</name>
</gene>
<proteinExistence type="predicted"/>
<accession>A0A7S5R4C6</accession>
<evidence type="ECO:0000313" key="1">
    <source>
        <dbReference type="EMBL" id="QIG67690.1"/>
    </source>
</evidence>
<reference evidence="1" key="1">
    <citation type="submission" date="2020-01" db="EMBL/GenBank/DDBJ databases">
        <title>Patterns of diversity and host range of bacteriophage communities associated with bean-nodulatin bacteria.</title>
        <authorList>
            <person name="Vann Cauwenberghe J."/>
            <person name="Santamaria R.I."/>
            <person name="Bustos P."/>
            <person name="Juarez S."/>
            <person name="Gonzalez V."/>
        </authorList>
    </citation>
    <scope>NUCLEOTIDE SEQUENCE</scope>
</reference>
<dbReference type="Proteomes" id="UP000612501">
    <property type="component" value="Segment"/>
</dbReference>
<protein>
    <submittedName>
        <fullName evidence="1">Uncharacterized protein</fullName>
    </submittedName>
</protein>
<sequence length="84" mass="9136">MSNLPFRVREPLTDDAISSNNHLSELLNRWLCSNGPTAIFKNCANCRYMTTEGPAVCKQFNATPPASVIVAGCPGHEDIGDIPF</sequence>
<evidence type="ECO:0000313" key="2">
    <source>
        <dbReference type="Proteomes" id="UP000612501"/>
    </source>
</evidence>
<organism evidence="1 2">
    <name type="scientific">Rhizobium phage RHph_Y17</name>
    <dbReference type="NCBI Taxonomy" id="2509771"/>
    <lineage>
        <taxon>Viruses</taxon>
        <taxon>Duplodnaviria</taxon>
        <taxon>Heunggongvirae</taxon>
        <taxon>Uroviricota</taxon>
        <taxon>Caudoviricetes</taxon>
        <taxon>Kleczkowskavirus</taxon>
        <taxon>Kleczkowskavirus RHEph4</taxon>
    </lineage>
</organism>
<name>A0A7S5R4C6_9CAUD</name>
<dbReference type="EMBL" id="MN988482">
    <property type="protein sequence ID" value="QIG67690.1"/>
    <property type="molecule type" value="Genomic_DNA"/>
</dbReference>